<evidence type="ECO:0000259" key="3">
    <source>
        <dbReference type="Pfam" id="PF03413"/>
    </source>
</evidence>
<dbReference type="InterPro" id="IPR025711">
    <property type="entry name" value="PepSY"/>
</dbReference>
<feature type="region of interest" description="Disordered" evidence="1">
    <location>
        <begin position="192"/>
        <end position="235"/>
    </location>
</feature>
<dbReference type="Gene3D" id="3.10.450.40">
    <property type="match status" value="2"/>
</dbReference>
<gene>
    <name evidence="4" type="ORF">J2Z18_000196</name>
</gene>
<proteinExistence type="predicted"/>
<accession>A0ABS4F4E5</accession>
<feature type="compositionally biased region" description="Acidic residues" evidence="1">
    <location>
        <begin position="198"/>
        <end position="235"/>
    </location>
</feature>
<evidence type="ECO:0000313" key="4">
    <source>
        <dbReference type="EMBL" id="MBP1891127.1"/>
    </source>
</evidence>
<reference evidence="4 5" key="1">
    <citation type="submission" date="2021-03" db="EMBL/GenBank/DDBJ databases">
        <title>Genomic Encyclopedia of Type Strains, Phase IV (KMG-IV): sequencing the most valuable type-strain genomes for metagenomic binning, comparative biology and taxonomic classification.</title>
        <authorList>
            <person name="Goeker M."/>
        </authorList>
    </citation>
    <scope>NUCLEOTIDE SEQUENCE [LARGE SCALE GENOMIC DNA]</scope>
    <source>
        <strain evidence="4 5">DSM 15596</strain>
    </source>
</reference>
<feature type="domain" description="PepSY" evidence="3">
    <location>
        <begin position="55"/>
        <end position="111"/>
    </location>
</feature>
<feature type="signal peptide" evidence="2">
    <location>
        <begin position="1"/>
        <end position="27"/>
    </location>
</feature>
<keyword evidence="5" id="KW-1185">Reference proteome</keyword>
<feature type="chain" id="PRO_5047526639" evidence="2">
    <location>
        <begin position="28"/>
        <end position="235"/>
    </location>
</feature>
<sequence>MGKNKMKKKILWAGALSVAIAASGVYGYNAVQAAGSNGSASTGTTTAAQTGKQLISVEKAEQLALAVAKGTVKDIDLVHYKGQLAYKVYIQQSDRGTKLWIDASTGKTLGKRTFEYHHHYDGDDDFDDDRDRYPSGLIGAGQAAAAALKHAGGGTVTDVDLDEDDNRWIYDVEVKTSKGSMEVEVNALSGKIVKSEYDHDDDDHDDDHDDDQDDRYDNDHDDNDHDDDDDDRYND</sequence>
<feature type="domain" description="PepSY" evidence="3">
    <location>
        <begin position="140"/>
        <end position="196"/>
    </location>
</feature>
<dbReference type="GeneID" id="95402255"/>
<comment type="caution">
    <text evidence="4">The sequence shown here is derived from an EMBL/GenBank/DDBJ whole genome shotgun (WGS) entry which is preliminary data.</text>
</comment>
<name>A0ABS4F4E5_9BACL</name>
<evidence type="ECO:0000313" key="5">
    <source>
        <dbReference type="Proteomes" id="UP000706926"/>
    </source>
</evidence>
<evidence type="ECO:0000256" key="2">
    <source>
        <dbReference type="SAM" id="SignalP"/>
    </source>
</evidence>
<dbReference type="EMBL" id="JAGGKI010000001">
    <property type="protein sequence ID" value="MBP1891127.1"/>
    <property type="molecule type" value="Genomic_DNA"/>
</dbReference>
<evidence type="ECO:0000256" key="1">
    <source>
        <dbReference type="SAM" id="MobiDB-lite"/>
    </source>
</evidence>
<dbReference type="Proteomes" id="UP000706926">
    <property type="component" value="Unassembled WGS sequence"/>
</dbReference>
<keyword evidence="2" id="KW-0732">Signal</keyword>
<dbReference type="RefSeq" id="WP_028404108.1">
    <property type="nucleotide sequence ID" value="NZ_CP139098.1"/>
</dbReference>
<dbReference type="Pfam" id="PF03413">
    <property type="entry name" value="PepSY"/>
    <property type="match status" value="2"/>
</dbReference>
<organism evidence="4 5">
    <name type="scientific">Paenibacillus lactis</name>
    <dbReference type="NCBI Taxonomy" id="228574"/>
    <lineage>
        <taxon>Bacteria</taxon>
        <taxon>Bacillati</taxon>
        <taxon>Bacillota</taxon>
        <taxon>Bacilli</taxon>
        <taxon>Bacillales</taxon>
        <taxon>Paenibacillaceae</taxon>
        <taxon>Paenibacillus</taxon>
    </lineage>
</organism>
<protein>
    <submittedName>
        <fullName evidence="4">Membrane protein YkoI</fullName>
    </submittedName>
</protein>